<protein>
    <submittedName>
        <fullName evidence="2">Uncharacterized protein</fullName>
    </submittedName>
</protein>
<dbReference type="AlphaFoldDB" id="A0A2P2MIA2"/>
<name>A0A2P2MIA2_RHIMU</name>
<organism evidence="2">
    <name type="scientific">Rhizophora mucronata</name>
    <name type="common">Asiatic mangrove</name>
    <dbReference type="NCBI Taxonomy" id="61149"/>
    <lineage>
        <taxon>Eukaryota</taxon>
        <taxon>Viridiplantae</taxon>
        <taxon>Streptophyta</taxon>
        <taxon>Embryophyta</taxon>
        <taxon>Tracheophyta</taxon>
        <taxon>Spermatophyta</taxon>
        <taxon>Magnoliopsida</taxon>
        <taxon>eudicotyledons</taxon>
        <taxon>Gunneridae</taxon>
        <taxon>Pentapetalae</taxon>
        <taxon>rosids</taxon>
        <taxon>fabids</taxon>
        <taxon>Malpighiales</taxon>
        <taxon>Rhizophoraceae</taxon>
        <taxon>Rhizophora</taxon>
    </lineage>
</organism>
<evidence type="ECO:0000313" key="2">
    <source>
        <dbReference type="EMBL" id="MBX29973.1"/>
    </source>
</evidence>
<keyword evidence="1" id="KW-1133">Transmembrane helix</keyword>
<feature type="transmembrane region" description="Helical" evidence="1">
    <location>
        <begin position="6"/>
        <end position="23"/>
    </location>
</feature>
<proteinExistence type="predicted"/>
<evidence type="ECO:0000256" key="1">
    <source>
        <dbReference type="SAM" id="Phobius"/>
    </source>
</evidence>
<dbReference type="EMBL" id="GGEC01049489">
    <property type="protein sequence ID" value="MBX29973.1"/>
    <property type="molecule type" value="Transcribed_RNA"/>
</dbReference>
<reference evidence="2" key="1">
    <citation type="submission" date="2018-02" db="EMBL/GenBank/DDBJ databases">
        <title>Rhizophora mucronata_Transcriptome.</title>
        <authorList>
            <person name="Meera S.P."/>
            <person name="Sreeshan A."/>
            <person name="Augustine A."/>
        </authorList>
    </citation>
    <scope>NUCLEOTIDE SEQUENCE</scope>
    <source>
        <tissue evidence="2">Leaf</tissue>
    </source>
</reference>
<sequence length="63" mass="7216">MPFPHCLFPCSCSLFILLFYMVISPSMRKKQEYKNVQSWSARANVLKTRSDRPVGPVKPETGP</sequence>
<keyword evidence="1" id="KW-0472">Membrane</keyword>
<accession>A0A2P2MIA2</accession>
<keyword evidence="1" id="KW-0812">Transmembrane</keyword>